<name>A0AAU8BNL0_9VIBR</name>
<gene>
    <name evidence="8" type="ORF">PG915_07570</name>
</gene>
<reference evidence="8" key="1">
    <citation type="submission" date="2023-01" db="EMBL/GenBank/DDBJ databases">
        <title>Vibrio sp. CB1-14 genome sequencing.</title>
        <authorList>
            <person name="Otstavnykh N."/>
            <person name="Isaeva M."/>
            <person name="Meleshko D."/>
        </authorList>
    </citation>
    <scope>NUCLEOTIDE SEQUENCE</scope>
    <source>
        <strain evidence="8">CB1-14</strain>
    </source>
</reference>
<feature type="transmembrane region" description="Helical" evidence="7">
    <location>
        <begin position="6"/>
        <end position="25"/>
    </location>
</feature>
<keyword evidence="2" id="KW-0813">Transport</keyword>
<feature type="transmembrane region" description="Helical" evidence="7">
    <location>
        <begin position="66"/>
        <end position="87"/>
    </location>
</feature>
<evidence type="ECO:0000313" key="8">
    <source>
        <dbReference type="EMBL" id="XCD17372.1"/>
    </source>
</evidence>
<protein>
    <submittedName>
        <fullName evidence="8">AEC family transporter</fullName>
    </submittedName>
</protein>
<feature type="transmembrane region" description="Helical" evidence="7">
    <location>
        <begin position="169"/>
        <end position="192"/>
    </location>
</feature>
<accession>A0AAU8BNL0</accession>
<dbReference type="Pfam" id="PF03547">
    <property type="entry name" value="Mem_trans"/>
    <property type="match status" value="1"/>
</dbReference>
<evidence type="ECO:0000256" key="2">
    <source>
        <dbReference type="ARBA" id="ARBA00022448"/>
    </source>
</evidence>
<evidence type="ECO:0000256" key="6">
    <source>
        <dbReference type="ARBA" id="ARBA00023136"/>
    </source>
</evidence>
<dbReference type="GO" id="GO:0055085">
    <property type="term" value="P:transmembrane transport"/>
    <property type="evidence" value="ECO:0007669"/>
    <property type="project" value="InterPro"/>
</dbReference>
<feature type="transmembrane region" description="Helical" evidence="7">
    <location>
        <begin position="37"/>
        <end position="54"/>
    </location>
</feature>
<keyword evidence="4 7" id="KW-0812">Transmembrane</keyword>
<feature type="transmembrane region" description="Helical" evidence="7">
    <location>
        <begin position="283"/>
        <end position="305"/>
    </location>
</feature>
<evidence type="ECO:0000256" key="1">
    <source>
        <dbReference type="ARBA" id="ARBA00004141"/>
    </source>
</evidence>
<evidence type="ECO:0000256" key="7">
    <source>
        <dbReference type="SAM" id="Phobius"/>
    </source>
</evidence>
<dbReference type="PANTHER" id="PTHR36838:SF3">
    <property type="entry name" value="TRANSPORTER AUXIN EFFLUX CARRIER EC FAMILY"/>
    <property type="match status" value="1"/>
</dbReference>
<evidence type="ECO:0000256" key="3">
    <source>
        <dbReference type="ARBA" id="ARBA00022475"/>
    </source>
</evidence>
<sequence>MFVLEVLLPLILIVVAGFLSIKKRLFSQQFVAETSKFVLYVSLPAVIVSSLTSIELTQVIDLNFMLIYAIAGLVSMIASIVISRYMFKFNWTESYINGLGSGMPNSAFVGLPIVLSLYNGQYVEAFLMCVLVENLVFIPISLVLLEFAQGKSAGWKTQIMGVLERVSKNPIILAILFALMVNITGVTLPSFVADSVSIFATTSVALALFAIGGALGQSLQFEQYKRIAFVSSMKLVFFPLVALMLLSQLPVEGDMQYVLLIFAAAPMLSIYPILGGCYQQQRFCLNTLIVTTIASGFSLSVVISLTTS</sequence>
<dbReference type="EMBL" id="CP115920">
    <property type="protein sequence ID" value="XCD17372.1"/>
    <property type="molecule type" value="Genomic_DNA"/>
</dbReference>
<feature type="transmembrane region" description="Helical" evidence="7">
    <location>
        <begin position="125"/>
        <end position="148"/>
    </location>
</feature>
<evidence type="ECO:0000256" key="4">
    <source>
        <dbReference type="ARBA" id="ARBA00022692"/>
    </source>
</evidence>
<evidence type="ECO:0000256" key="5">
    <source>
        <dbReference type="ARBA" id="ARBA00022989"/>
    </source>
</evidence>
<feature type="transmembrane region" description="Helical" evidence="7">
    <location>
        <begin position="198"/>
        <end position="215"/>
    </location>
</feature>
<proteinExistence type="predicted"/>
<keyword evidence="6 7" id="KW-0472">Membrane</keyword>
<feature type="transmembrane region" description="Helical" evidence="7">
    <location>
        <begin position="99"/>
        <end position="119"/>
    </location>
</feature>
<feature type="transmembrane region" description="Helical" evidence="7">
    <location>
        <begin position="227"/>
        <end position="249"/>
    </location>
</feature>
<organism evidence="8">
    <name type="scientific">Vibrio chaetopteri</name>
    <dbReference type="NCBI Taxonomy" id="3016528"/>
    <lineage>
        <taxon>Bacteria</taxon>
        <taxon>Pseudomonadati</taxon>
        <taxon>Pseudomonadota</taxon>
        <taxon>Gammaproteobacteria</taxon>
        <taxon>Vibrionales</taxon>
        <taxon>Vibrionaceae</taxon>
        <taxon>Vibrio</taxon>
    </lineage>
</organism>
<dbReference type="InterPro" id="IPR004776">
    <property type="entry name" value="Mem_transp_PIN-like"/>
</dbReference>
<keyword evidence="3" id="KW-1003">Cell membrane</keyword>
<dbReference type="AlphaFoldDB" id="A0AAU8BNL0"/>
<feature type="transmembrane region" description="Helical" evidence="7">
    <location>
        <begin position="255"/>
        <end position="274"/>
    </location>
</feature>
<comment type="subcellular location">
    <subcellularLocation>
        <location evidence="1">Membrane</location>
        <topology evidence="1">Multi-pass membrane protein</topology>
    </subcellularLocation>
</comment>
<dbReference type="RefSeq" id="WP_353498567.1">
    <property type="nucleotide sequence ID" value="NZ_CP115920.1"/>
</dbReference>
<dbReference type="PANTHER" id="PTHR36838">
    <property type="entry name" value="AUXIN EFFLUX CARRIER FAMILY PROTEIN"/>
    <property type="match status" value="1"/>
</dbReference>
<dbReference type="KEGG" id="vck:PG915_07570"/>
<keyword evidence="5 7" id="KW-1133">Transmembrane helix</keyword>
<dbReference type="GO" id="GO:0016020">
    <property type="term" value="C:membrane"/>
    <property type="evidence" value="ECO:0007669"/>
    <property type="project" value="UniProtKB-SubCell"/>
</dbReference>